<accession>A0A3P8VDI3</accession>
<dbReference type="STRING" id="244447.ENSCSEP00000012457"/>
<dbReference type="GO" id="GO:0005829">
    <property type="term" value="C:cytosol"/>
    <property type="evidence" value="ECO:0007669"/>
    <property type="project" value="GOC"/>
</dbReference>
<evidence type="ECO:0000313" key="2">
    <source>
        <dbReference type="Proteomes" id="UP000265120"/>
    </source>
</evidence>
<dbReference type="GO" id="GO:0006886">
    <property type="term" value="P:intracellular protein transport"/>
    <property type="evidence" value="ECO:0007669"/>
    <property type="project" value="TreeGrafter"/>
</dbReference>
<proteinExistence type="predicted"/>
<dbReference type="Proteomes" id="UP000265120">
    <property type="component" value="Unassembled WGS sequence"/>
</dbReference>
<protein>
    <submittedName>
        <fullName evidence="1">Uncharacterized protein</fullName>
    </submittedName>
</protein>
<keyword evidence="2" id="KW-1185">Reference proteome</keyword>
<name>A0A3P8VDI3_CYNSE</name>
<dbReference type="PANTHER" id="PTHR46571">
    <property type="entry name" value="SORTING NEXIN-8"/>
    <property type="match status" value="1"/>
</dbReference>
<evidence type="ECO:0000313" key="1">
    <source>
        <dbReference type="Ensembl" id="ENSCSEP00000012457.1"/>
    </source>
</evidence>
<organism evidence="1 2">
    <name type="scientific">Cynoglossus semilaevis</name>
    <name type="common">Tongue sole</name>
    <dbReference type="NCBI Taxonomy" id="244447"/>
    <lineage>
        <taxon>Eukaryota</taxon>
        <taxon>Metazoa</taxon>
        <taxon>Chordata</taxon>
        <taxon>Craniata</taxon>
        <taxon>Vertebrata</taxon>
        <taxon>Euteleostomi</taxon>
        <taxon>Actinopterygii</taxon>
        <taxon>Neopterygii</taxon>
        <taxon>Teleostei</taxon>
        <taxon>Neoteleostei</taxon>
        <taxon>Acanthomorphata</taxon>
        <taxon>Carangaria</taxon>
        <taxon>Pleuronectiformes</taxon>
        <taxon>Pleuronectoidei</taxon>
        <taxon>Cynoglossidae</taxon>
        <taxon>Cynoglossinae</taxon>
        <taxon>Cynoglossus</taxon>
    </lineage>
</organism>
<dbReference type="GO" id="GO:0035091">
    <property type="term" value="F:phosphatidylinositol binding"/>
    <property type="evidence" value="ECO:0007669"/>
    <property type="project" value="InterPro"/>
</dbReference>
<dbReference type="GO" id="GO:0034498">
    <property type="term" value="P:early endosome to Golgi transport"/>
    <property type="evidence" value="ECO:0007669"/>
    <property type="project" value="TreeGrafter"/>
</dbReference>
<reference evidence="1" key="1">
    <citation type="submission" date="2025-08" db="UniProtKB">
        <authorList>
            <consortium name="Ensembl"/>
        </authorList>
    </citation>
    <scope>IDENTIFICATION</scope>
</reference>
<reference evidence="1" key="2">
    <citation type="submission" date="2025-09" db="UniProtKB">
        <authorList>
            <consortium name="Ensembl"/>
        </authorList>
    </citation>
    <scope>IDENTIFICATION</scope>
</reference>
<sequence length="78" mass="8679">TEIQPVEEDALTMSHTLDKLLAIDTIQVELIPEKKGLFLKHVEYQVTSQVWPSVEPVESHTVNGSYVGLSGSMDVNQK</sequence>
<dbReference type="PANTHER" id="PTHR46571:SF1">
    <property type="entry name" value="SORTING NEXIN-8"/>
    <property type="match status" value="1"/>
</dbReference>
<dbReference type="InParanoid" id="A0A3P8VDI3"/>
<dbReference type="InterPro" id="IPR028662">
    <property type="entry name" value="SNX8/Mvp1"/>
</dbReference>
<dbReference type="GO" id="GO:0031901">
    <property type="term" value="C:early endosome membrane"/>
    <property type="evidence" value="ECO:0007669"/>
    <property type="project" value="TreeGrafter"/>
</dbReference>
<dbReference type="Ensembl" id="ENSCSET00000012606.1">
    <property type="protein sequence ID" value="ENSCSEP00000012457.1"/>
    <property type="gene ID" value="ENSCSEG00000008046.1"/>
</dbReference>
<dbReference type="AlphaFoldDB" id="A0A3P8VDI3"/>